<dbReference type="AlphaFoldDB" id="A0A915K9X5"/>
<dbReference type="PRINTS" id="PR00786">
    <property type="entry name" value="NEPRILYSIN"/>
</dbReference>
<proteinExistence type="predicted"/>
<dbReference type="WBParaSite" id="nRc.2.0.1.t34930-RA">
    <property type="protein sequence ID" value="nRc.2.0.1.t34930-RA"/>
    <property type="gene ID" value="nRc.2.0.1.g34930"/>
</dbReference>
<dbReference type="InterPro" id="IPR024079">
    <property type="entry name" value="MetalloPept_cat_dom_sf"/>
</dbReference>
<accession>A0A915K9X5</accession>
<organism evidence="2 3">
    <name type="scientific">Romanomermis culicivorax</name>
    <name type="common">Nematode worm</name>
    <dbReference type="NCBI Taxonomy" id="13658"/>
    <lineage>
        <taxon>Eukaryota</taxon>
        <taxon>Metazoa</taxon>
        <taxon>Ecdysozoa</taxon>
        <taxon>Nematoda</taxon>
        <taxon>Enoplea</taxon>
        <taxon>Dorylaimia</taxon>
        <taxon>Mermithida</taxon>
        <taxon>Mermithoidea</taxon>
        <taxon>Mermithidae</taxon>
        <taxon>Romanomermis</taxon>
    </lineage>
</organism>
<dbReference type="Proteomes" id="UP000887565">
    <property type="component" value="Unplaced"/>
</dbReference>
<feature type="domain" description="Peptidase M13 C-terminal" evidence="1">
    <location>
        <begin position="165"/>
        <end position="222"/>
    </location>
</feature>
<dbReference type="PROSITE" id="PS51885">
    <property type="entry name" value="NEPRILYSIN"/>
    <property type="match status" value="1"/>
</dbReference>
<dbReference type="Gene3D" id="3.40.390.10">
    <property type="entry name" value="Collagenase (Catalytic Domain)"/>
    <property type="match status" value="1"/>
</dbReference>
<feature type="domain" description="Peptidase M13 C-terminal" evidence="1">
    <location>
        <begin position="2"/>
        <end position="127"/>
    </location>
</feature>
<dbReference type="CDD" id="cd08662">
    <property type="entry name" value="M13"/>
    <property type="match status" value="1"/>
</dbReference>
<name>A0A915K9X5_ROMCU</name>
<dbReference type="GO" id="GO:0005886">
    <property type="term" value="C:plasma membrane"/>
    <property type="evidence" value="ECO:0007669"/>
    <property type="project" value="TreeGrafter"/>
</dbReference>
<dbReference type="GO" id="GO:0004222">
    <property type="term" value="F:metalloendopeptidase activity"/>
    <property type="evidence" value="ECO:0007669"/>
    <property type="project" value="InterPro"/>
</dbReference>
<dbReference type="SUPFAM" id="SSF55486">
    <property type="entry name" value="Metalloproteases ('zincins'), catalytic domain"/>
    <property type="match status" value="1"/>
</dbReference>
<dbReference type="GO" id="GO:0016485">
    <property type="term" value="P:protein processing"/>
    <property type="evidence" value="ECO:0007669"/>
    <property type="project" value="TreeGrafter"/>
</dbReference>
<dbReference type="InterPro" id="IPR018497">
    <property type="entry name" value="Peptidase_M13_C"/>
</dbReference>
<protein>
    <submittedName>
        <fullName evidence="3">Peptidase M13 C-terminal domain-containing protein</fullName>
    </submittedName>
</protein>
<reference evidence="3" key="1">
    <citation type="submission" date="2022-11" db="UniProtKB">
        <authorList>
            <consortium name="WormBaseParasite"/>
        </authorList>
    </citation>
    <scope>IDENTIFICATION</scope>
</reference>
<evidence type="ECO:0000259" key="1">
    <source>
        <dbReference type="Pfam" id="PF01431"/>
    </source>
</evidence>
<dbReference type="PANTHER" id="PTHR11733:SF133">
    <property type="entry name" value="PHOSPHATE-REGULATING NEUTRAL ENDOPEPTIDASE PHEX"/>
    <property type="match status" value="1"/>
</dbReference>
<evidence type="ECO:0000313" key="3">
    <source>
        <dbReference type="WBParaSite" id="nRc.2.0.1.t34930-RA"/>
    </source>
</evidence>
<sequence>MMPKYVNYASMGAIIGHELTHGFDDKGSQFGKIGSLENWWQPTVEEKFRSKTQCIQKQYSNFVEPLTRKSVNGIITLGENIADNGGVKQALKAYKNFIKKRKEPERRLPGLNLTNEQTFFASYAMKLVDATIFTKKLDCQCFYRVVTTLHHCELENGAERHETHLFWCSNTKPATLLLQILTDPHSPGIFRSNGPLSNIQDFASAYNCPVGSPMNPQDKCAVW</sequence>
<dbReference type="PANTHER" id="PTHR11733">
    <property type="entry name" value="ZINC METALLOPROTEASE FAMILY M13 NEPRILYSIN-RELATED"/>
    <property type="match status" value="1"/>
</dbReference>
<dbReference type="InterPro" id="IPR000718">
    <property type="entry name" value="Peptidase_M13"/>
</dbReference>
<dbReference type="Pfam" id="PF01431">
    <property type="entry name" value="Peptidase_M13"/>
    <property type="match status" value="2"/>
</dbReference>
<keyword evidence="2" id="KW-1185">Reference proteome</keyword>
<dbReference type="OMA" id="HCELENG"/>
<evidence type="ECO:0000313" key="2">
    <source>
        <dbReference type="Proteomes" id="UP000887565"/>
    </source>
</evidence>